<keyword evidence="28" id="KW-1185">Reference proteome</keyword>
<evidence type="ECO:0000256" key="13">
    <source>
        <dbReference type="ARBA" id="ARBA00022840"/>
    </source>
</evidence>
<keyword evidence="12" id="KW-0378">Hydrolase</keyword>
<dbReference type="Proteomes" id="UP000176087">
    <property type="component" value="Unassembled WGS sequence"/>
</dbReference>
<evidence type="ECO:0000259" key="26">
    <source>
        <dbReference type="PROSITE" id="PS50885"/>
    </source>
</evidence>
<evidence type="ECO:0000256" key="11">
    <source>
        <dbReference type="ARBA" id="ARBA00022777"/>
    </source>
</evidence>
<gene>
    <name evidence="27" type="ORF">AN215_19070</name>
</gene>
<feature type="signal peptide" evidence="24">
    <location>
        <begin position="1"/>
        <end position="29"/>
    </location>
</feature>
<evidence type="ECO:0000256" key="18">
    <source>
        <dbReference type="ARBA" id="ARBA00023016"/>
    </source>
</evidence>
<keyword evidence="13" id="KW-0067">ATP-binding</keyword>
<dbReference type="FunFam" id="1.10.287.130:FF:000001">
    <property type="entry name" value="Two-component sensor histidine kinase"/>
    <property type="match status" value="1"/>
</dbReference>
<dbReference type="AlphaFoldDB" id="A0A1E7JLY2"/>
<dbReference type="GO" id="GO:0005886">
    <property type="term" value="C:plasma membrane"/>
    <property type="evidence" value="ECO:0007669"/>
    <property type="project" value="UniProtKB-SubCell"/>
</dbReference>
<evidence type="ECO:0000256" key="19">
    <source>
        <dbReference type="ARBA" id="ARBA00023026"/>
    </source>
</evidence>
<dbReference type="InterPro" id="IPR005467">
    <property type="entry name" value="His_kinase_dom"/>
</dbReference>
<evidence type="ECO:0000256" key="1">
    <source>
        <dbReference type="ARBA" id="ARBA00000085"/>
    </source>
</evidence>
<evidence type="ECO:0000256" key="6">
    <source>
        <dbReference type="ARBA" id="ARBA00022475"/>
    </source>
</evidence>
<feature type="domain" description="Histidine kinase" evidence="25">
    <location>
        <begin position="233"/>
        <end position="475"/>
    </location>
</feature>
<evidence type="ECO:0000256" key="12">
    <source>
        <dbReference type="ARBA" id="ARBA00022801"/>
    </source>
</evidence>
<comment type="cofactor">
    <cofactor evidence="3">
        <name>Mg(2+)</name>
        <dbReference type="ChEBI" id="CHEBI:18420"/>
    </cofactor>
</comment>
<dbReference type="PRINTS" id="PR00344">
    <property type="entry name" value="BCTRLSENSOR"/>
</dbReference>
<keyword evidence="10" id="KW-0547">Nucleotide-binding</keyword>
<sequence>MLRGRAGRMTSRTVLVTLLVALVSVLATAAAAVPLVRQAATAQAREALRDQADLAATMLAARTGRPDRVRQLARLMRGNGIRISLVRAHTPDRGWVPAQVTERLREGAPVHTRVTRDDGREVLIEARPVGAAGGVVLAQSVEEARGDTAGLGLALALSVGAAAGTLAGVALARRLSRPLRQAARTADRIRQGDRGCRLPLTPPEEVRELAAALNELTAALEVSERRQQDFLMSVSHELRTPLTTISGYAEALADGVLSAEEDVARDAGRTVLTEAGRLERLVTDLLALARLQADDFTLDVEEADVTALAAGAVTAWRPSLERSGAELSTELPPHPVLLRTDPGRLRQVLDILIENAGRVAPGAPLVVALDAPPAAPPAGPGAGPAAHAGPAGPGAPGERIALSVRDGGPGLSDEDLLVAFEHGRLHRRYRGSRPVGTGLGLALAARLVERLGGTVTAAHAPEGGAHFTVRLPVSPMSPASPTRTEPAK</sequence>
<dbReference type="GO" id="GO:0005524">
    <property type="term" value="F:ATP binding"/>
    <property type="evidence" value="ECO:0007669"/>
    <property type="project" value="UniProtKB-KW"/>
</dbReference>
<evidence type="ECO:0000256" key="20">
    <source>
        <dbReference type="ARBA" id="ARBA00023211"/>
    </source>
</evidence>
<dbReference type="Pfam" id="PF00512">
    <property type="entry name" value="HisKA"/>
    <property type="match status" value="1"/>
</dbReference>
<evidence type="ECO:0000256" key="21">
    <source>
        <dbReference type="ARBA" id="ARBA00040454"/>
    </source>
</evidence>
<comment type="cofactor">
    <cofactor evidence="2">
        <name>Mn(2+)</name>
        <dbReference type="ChEBI" id="CHEBI:29035"/>
    </cofactor>
</comment>
<dbReference type="SMART" id="SM00304">
    <property type="entry name" value="HAMP"/>
    <property type="match status" value="1"/>
</dbReference>
<dbReference type="Pfam" id="PF00672">
    <property type="entry name" value="HAMP"/>
    <property type="match status" value="1"/>
</dbReference>
<feature type="chain" id="PRO_5039235220" description="Signal transduction histidine-protein kinase/phosphatase MprB" evidence="24">
    <location>
        <begin position="30"/>
        <end position="488"/>
    </location>
</feature>
<keyword evidence="7" id="KW-0597">Phosphoprotein</keyword>
<evidence type="ECO:0000259" key="25">
    <source>
        <dbReference type="PROSITE" id="PS50109"/>
    </source>
</evidence>
<evidence type="ECO:0000256" key="5">
    <source>
        <dbReference type="ARBA" id="ARBA00012438"/>
    </source>
</evidence>
<dbReference type="SUPFAM" id="SSF55874">
    <property type="entry name" value="ATPase domain of HSP90 chaperone/DNA topoisomerase II/histidine kinase"/>
    <property type="match status" value="1"/>
</dbReference>
<dbReference type="SUPFAM" id="SSF158472">
    <property type="entry name" value="HAMP domain-like"/>
    <property type="match status" value="1"/>
</dbReference>
<evidence type="ECO:0000256" key="24">
    <source>
        <dbReference type="SAM" id="SignalP"/>
    </source>
</evidence>
<organism evidence="27 28">
    <name type="scientific">Streptomyces abyssalis</name>
    <dbReference type="NCBI Taxonomy" id="933944"/>
    <lineage>
        <taxon>Bacteria</taxon>
        <taxon>Bacillati</taxon>
        <taxon>Actinomycetota</taxon>
        <taxon>Actinomycetes</taxon>
        <taxon>Kitasatosporales</taxon>
        <taxon>Streptomycetaceae</taxon>
        <taxon>Streptomyces</taxon>
    </lineage>
</organism>
<dbReference type="GO" id="GO:0004721">
    <property type="term" value="F:phosphoprotein phosphatase activity"/>
    <property type="evidence" value="ECO:0007669"/>
    <property type="project" value="UniProtKB-KW"/>
</dbReference>
<dbReference type="InterPro" id="IPR050980">
    <property type="entry name" value="2C_sensor_his_kinase"/>
</dbReference>
<evidence type="ECO:0000256" key="2">
    <source>
        <dbReference type="ARBA" id="ARBA00001936"/>
    </source>
</evidence>
<keyword evidence="6" id="KW-1003">Cell membrane</keyword>
<keyword evidence="14" id="KW-0460">Magnesium</keyword>
<dbReference type="PANTHER" id="PTHR44936">
    <property type="entry name" value="SENSOR PROTEIN CREC"/>
    <property type="match status" value="1"/>
</dbReference>
<dbReference type="InterPro" id="IPR004358">
    <property type="entry name" value="Sig_transdc_His_kin-like_C"/>
</dbReference>
<dbReference type="InterPro" id="IPR003660">
    <property type="entry name" value="HAMP_dom"/>
</dbReference>
<keyword evidence="24" id="KW-0732">Signal</keyword>
<keyword evidence="17" id="KW-0902">Two-component regulatory system</keyword>
<evidence type="ECO:0000256" key="16">
    <source>
        <dbReference type="ARBA" id="ARBA00022989"/>
    </source>
</evidence>
<reference evidence="27 28" key="1">
    <citation type="journal article" date="2016" name="Front. Microbiol.">
        <title>Comparative Genomics Analysis of Streptomyces Species Reveals Their Adaptation to the Marine Environment and Their Diversity at the Genomic Level.</title>
        <authorList>
            <person name="Tian X."/>
            <person name="Zhang Z."/>
            <person name="Yang T."/>
            <person name="Chen M."/>
            <person name="Li J."/>
            <person name="Chen F."/>
            <person name="Yang J."/>
            <person name="Li W."/>
            <person name="Zhang B."/>
            <person name="Zhang Z."/>
            <person name="Wu J."/>
            <person name="Zhang C."/>
            <person name="Long L."/>
            <person name="Xiao J."/>
        </authorList>
    </citation>
    <scope>NUCLEOTIDE SEQUENCE [LARGE SCALE GENOMIC DNA]</scope>
    <source>
        <strain evidence="27 28">SCSIO 10390</strain>
    </source>
</reference>
<feature type="region of interest" description="Disordered" evidence="23">
    <location>
        <begin position="375"/>
        <end position="406"/>
    </location>
</feature>
<protein>
    <recommendedName>
        <fullName evidence="21">Signal transduction histidine-protein kinase/phosphatase MprB</fullName>
        <ecNumber evidence="5">2.7.13.3</ecNumber>
    </recommendedName>
    <alternativeName>
        <fullName evidence="22">Mycobacterial persistence regulator B</fullName>
    </alternativeName>
</protein>
<comment type="subcellular location">
    <subcellularLocation>
        <location evidence="4">Cell membrane</location>
        <topology evidence="4">Multi-pass membrane protein</topology>
    </subcellularLocation>
</comment>
<keyword evidence="11" id="KW-0418">Kinase</keyword>
<dbReference type="EC" id="2.7.13.3" evidence="5"/>
<evidence type="ECO:0000256" key="9">
    <source>
        <dbReference type="ARBA" id="ARBA00022692"/>
    </source>
</evidence>
<dbReference type="PANTHER" id="PTHR44936:SF9">
    <property type="entry name" value="SENSOR PROTEIN CREC"/>
    <property type="match status" value="1"/>
</dbReference>
<keyword evidence="16" id="KW-1133">Transmembrane helix</keyword>
<dbReference type="PROSITE" id="PS50885">
    <property type="entry name" value="HAMP"/>
    <property type="match status" value="1"/>
</dbReference>
<dbReference type="InterPro" id="IPR036890">
    <property type="entry name" value="HATPase_C_sf"/>
</dbReference>
<comment type="catalytic activity">
    <reaction evidence="1">
        <text>ATP + protein L-histidine = ADP + protein N-phospho-L-histidine.</text>
        <dbReference type="EC" id="2.7.13.3"/>
    </reaction>
</comment>
<evidence type="ECO:0000256" key="3">
    <source>
        <dbReference type="ARBA" id="ARBA00001946"/>
    </source>
</evidence>
<feature type="domain" description="HAMP" evidence="26">
    <location>
        <begin position="173"/>
        <end position="225"/>
    </location>
</feature>
<keyword evidence="16" id="KW-0472">Membrane</keyword>
<evidence type="ECO:0000256" key="17">
    <source>
        <dbReference type="ARBA" id="ARBA00023012"/>
    </source>
</evidence>
<evidence type="ECO:0000313" key="27">
    <source>
        <dbReference type="EMBL" id="OEU88661.1"/>
    </source>
</evidence>
<keyword evidence="18" id="KW-0346">Stress response</keyword>
<dbReference type="Gene3D" id="6.10.340.10">
    <property type="match status" value="1"/>
</dbReference>
<dbReference type="SMART" id="SM00387">
    <property type="entry name" value="HATPase_c"/>
    <property type="match status" value="1"/>
</dbReference>
<dbReference type="Pfam" id="PF02518">
    <property type="entry name" value="HATPase_c"/>
    <property type="match status" value="1"/>
</dbReference>
<evidence type="ECO:0000256" key="15">
    <source>
        <dbReference type="ARBA" id="ARBA00022912"/>
    </source>
</evidence>
<evidence type="ECO:0000256" key="14">
    <source>
        <dbReference type="ARBA" id="ARBA00022842"/>
    </source>
</evidence>
<dbReference type="SMART" id="SM00388">
    <property type="entry name" value="HisKA"/>
    <property type="match status" value="1"/>
</dbReference>
<dbReference type="STRING" id="933944.AN215_19070"/>
<accession>A0A1E7JLY2</accession>
<dbReference type="Gene3D" id="3.30.565.10">
    <property type="entry name" value="Histidine kinase-like ATPase, C-terminal domain"/>
    <property type="match status" value="1"/>
</dbReference>
<evidence type="ECO:0000256" key="8">
    <source>
        <dbReference type="ARBA" id="ARBA00022679"/>
    </source>
</evidence>
<dbReference type="CDD" id="cd06225">
    <property type="entry name" value="HAMP"/>
    <property type="match status" value="1"/>
</dbReference>
<dbReference type="EMBL" id="LJGT01000040">
    <property type="protein sequence ID" value="OEU88661.1"/>
    <property type="molecule type" value="Genomic_DNA"/>
</dbReference>
<dbReference type="Gene3D" id="1.10.287.130">
    <property type="match status" value="1"/>
</dbReference>
<feature type="region of interest" description="Disordered" evidence="23">
    <location>
        <begin position="469"/>
        <end position="488"/>
    </location>
</feature>
<keyword evidence="19" id="KW-0843">Virulence</keyword>
<feature type="compositionally biased region" description="Polar residues" evidence="23">
    <location>
        <begin position="477"/>
        <end position="488"/>
    </location>
</feature>
<name>A0A1E7JLY2_9ACTN</name>
<keyword evidence="15" id="KW-0904">Protein phosphatase</keyword>
<evidence type="ECO:0000256" key="4">
    <source>
        <dbReference type="ARBA" id="ARBA00004651"/>
    </source>
</evidence>
<dbReference type="CDD" id="cd00082">
    <property type="entry name" value="HisKA"/>
    <property type="match status" value="1"/>
</dbReference>
<dbReference type="GO" id="GO:0000155">
    <property type="term" value="F:phosphorelay sensor kinase activity"/>
    <property type="evidence" value="ECO:0007669"/>
    <property type="project" value="InterPro"/>
</dbReference>
<keyword evidence="8" id="KW-0808">Transferase</keyword>
<dbReference type="InterPro" id="IPR036097">
    <property type="entry name" value="HisK_dim/P_sf"/>
</dbReference>
<comment type="caution">
    <text evidence="27">The sequence shown here is derived from an EMBL/GenBank/DDBJ whole genome shotgun (WGS) entry which is preliminary data.</text>
</comment>
<proteinExistence type="predicted"/>
<dbReference type="InterPro" id="IPR003661">
    <property type="entry name" value="HisK_dim/P_dom"/>
</dbReference>
<keyword evidence="20" id="KW-0464">Manganese</keyword>
<evidence type="ECO:0000313" key="28">
    <source>
        <dbReference type="Proteomes" id="UP000176087"/>
    </source>
</evidence>
<dbReference type="PROSITE" id="PS50109">
    <property type="entry name" value="HIS_KIN"/>
    <property type="match status" value="1"/>
</dbReference>
<evidence type="ECO:0000256" key="10">
    <source>
        <dbReference type="ARBA" id="ARBA00022741"/>
    </source>
</evidence>
<dbReference type="SUPFAM" id="SSF47384">
    <property type="entry name" value="Homodimeric domain of signal transducing histidine kinase"/>
    <property type="match status" value="1"/>
</dbReference>
<dbReference type="InterPro" id="IPR003594">
    <property type="entry name" value="HATPase_dom"/>
</dbReference>
<evidence type="ECO:0000256" key="7">
    <source>
        <dbReference type="ARBA" id="ARBA00022553"/>
    </source>
</evidence>
<evidence type="ECO:0000256" key="23">
    <source>
        <dbReference type="SAM" id="MobiDB-lite"/>
    </source>
</evidence>
<keyword evidence="9" id="KW-0812">Transmembrane</keyword>
<evidence type="ECO:0000256" key="22">
    <source>
        <dbReference type="ARBA" id="ARBA00041776"/>
    </source>
</evidence>